<name>A0A336LV79_CULSO</name>
<evidence type="ECO:0000259" key="2">
    <source>
        <dbReference type="Pfam" id="PF01425"/>
    </source>
</evidence>
<dbReference type="SUPFAM" id="SSF75304">
    <property type="entry name" value="Amidase signature (AS) enzymes"/>
    <property type="match status" value="1"/>
</dbReference>
<reference evidence="3" key="1">
    <citation type="submission" date="2018-07" db="EMBL/GenBank/DDBJ databases">
        <authorList>
            <person name="Quirk P.G."/>
            <person name="Krulwich T.A."/>
        </authorList>
    </citation>
    <scope>NUCLEOTIDE SEQUENCE</scope>
</reference>
<dbReference type="AlphaFoldDB" id="A0A336LV79"/>
<feature type="active site" description="Charge relay system" evidence="1">
    <location>
        <position position="117"/>
    </location>
</feature>
<dbReference type="InterPro" id="IPR052739">
    <property type="entry name" value="FAAH2"/>
</dbReference>
<feature type="domain" description="Amidase" evidence="2">
    <location>
        <begin position="59"/>
        <end position="493"/>
    </location>
</feature>
<gene>
    <name evidence="3" type="primary">CSON005746</name>
</gene>
<proteinExistence type="predicted"/>
<dbReference type="PANTHER" id="PTHR43372">
    <property type="entry name" value="FATTY-ACID AMIDE HYDROLASE"/>
    <property type="match status" value="1"/>
</dbReference>
<protein>
    <submittedName>
        <fullName evidence="3">CSON005746 protein</fullName>
    </submittedName>
</protein>
<feature type="active site" description="Acyl-ester intermediate" evidence="1">
    <location>
        <position position="225"/>
    </location>
</feature>
<dbReference type="Pfam" id="PF01425">
    <property type="entry name" value="Amidase"/>
    <property type="match status" value="1"/>
</dbReference>
<dbReference type="PIRSF" id="PIRSF001221">
    <property type="entry name" value="Amidase_fungi"/>
    <property type="match status" value="1"/>
</dbReference>
<accession>A0A336LV79</accession>
<dbReference type="EMBL" id="UFQT01000222">
    <property type="protein sequence ID" value="SSX21952.1"/>
    <property type="molecule type" value="Genomic_DNA"/>
</dbReference>
<sequence length="545" mass="60122">MKVALTVSKYTGKFFLPFVQIWHGKQKFVPSIDDSVLLMSVMELAENIRNRKITSEYAVKIYIERIRAVDPILNAIMDERFCEAVEDAKRADKLCHEMKVDELKVKFPLLGVPFTVKEMIGLKGLSQTVGVRSRKGQKATKTAHAIQNLCNAGAIPLCVTNVPEWCLSWVLITTILFKETQNVITGRTLNPYNTIYSPGGSSGGEAALLGSGASLFGIGSDFIGSCRLPAMFCGVFGHRPTTPMVSIDGPILLFTDEISKDILTLGPMARYARDLPILLEVMCGTENTKFLKLHEKINIKDLNVFFCMKFSKTCENLPVDTEILHALNVVEAEFVKNGAKVQVANIAFDGLFEILMSRIYEIDKANMIEKSEISNKKGGCFKEYLKWLMGQSDHTIFAIISQFFMRNERFFPSHTKNSYEKKLEVIRNEVMDILGSNSVLILPTFPTKAYRHFGSTACISGLQFVLLASVLNLPATTIPIGLSKKGLPFGIQFLNRLAASLNLSSPSLALGTFSGLGPAKNTVPNIVISGSADLSTFNSVKSAKN</sequence>
<dbReference type="Gene3D" id="3.90.1300.10">
    <property type="entry name" value="Amidase signature (AS) domain"/>
    <property type="match status" value="1"/>
</dbReference>
<dbReference type="VEuPathDB" id="VectorBase:CSON005746"/>
<dbReference type="InterPro" id="IPR036928">
    <property type="entry name" value="AS_sf"/>
</dbReference>
<dbReference type="InterPro" id="IPR023631">
    <property type="entry name" value="Amidase_dom"/>
</dbReference>
<evidence type="ECO:0000313" key="3">
    <source>
        <dbReference type="EMBL" id="SSX21952.1"/>
    </source>
</evidence>
<dbReference type="PANTHER" id="PTHR43372:SF3">
    <property type="entry name" value="AT07710P-RELATED"/>
    <property type="match status" value="1"/>
</dbReference>
<feature type="active site" description="Charge relay system" evidence="1">
    <location>
        <position position="201"/>
    </location>
</feature>
<organism evidence="3">
    <name type="scientific">Culicoides sonorensis</name>
    <name type="common">Biting midge</name>
    <dbReference type="NCBI Taxonomy" id="179676"/>
    <lineage>
        <taxon>Eukaryota</taxon>
        <taxon>Metazoa</taxon>
        <taxon>Ecdysozoa</taxon>
        <taxon>Arthropoda</taxon>
        <taxon>Hexapoda</taxon>
        <taxon>Insecta</taxon>
        <taxon>Pterygota</taxon>
        <taxon>Neoptera</taxon>
        <taxon>Endopterygota</taxon>
        <taxon>Diptera</taxon>
        <taxon>Nematocera</taxon>
        <taxon>Chironomoidea</taxon>
        <taxon>Ceratopogonidae</taxon>
        <taxon>Ceratopogoninae</taxon>
        <taxon>Culicoides</taxon>
        <taxon>Monoculicoides</taxon>
    </lineage>
</organism>
<evidence type="ECO:0000256" key="1">
    <source>
        <dbReference type="PIRSR" id="PIRSR001221-1"/>
    </source>
</evidence>
<dbReference type="GO" id="GO:0012505">
    <property type="term" value="C:endomembrane system"/>
    <property type="evidence" value="ECO:0007669"/>
    <property type="project" value="TreeGrafter"/>
</dbReference>